<keyword evidence="1" id="KW-0472">Membrane</keyword>
<organism evidence="2 3">
    <name type="scientific">Aspergillus wentii DTO 134E9</name>
    <dbReference type="NCBI Taxonomy" id="1073089"/>
    <lineage>
        <taxon>Eukaryota</taxon>
        <taxon>Fungi</taxon>
        <taxon>Dikarya</taxon>
        <taxon>Ascomycota</taxon>
        <taxon>Pezizomycotina</taxon>
        <taxon>Eurotiomycetes</taxon>
        <taxon>Eurotiomycetidae</taxon>
        <taxon>Eurotiales</taxon>
        <taxon>Aspergillaceae</taxon>
        <taxon>Aspergillus</taxon>
        <taxon>Aspergillus subgen. Cremei</taxon>
    </lineage>
</organism>
<keyword evidence="3" id="KW-1185">Reference proteome</keyword>
<keyword evidence="1" id="KW-0812">Transmembrane</keyword>
<sequence>MSRISCAIDSIANPNGGVIPKRFSAEIADGKSRVSHVREMPRISRLTVRYGNTATVPASTAETPRGDGRRYGADTGRVIVGDSTFFSLLVFSRSANPKLDGRSSCRRLNIPYKLSANTGTAKQAHHFPPCIAVSLVGLQTTPGVLHTQKQRLPLRPQTVRKSVITRPKKFPCAERHSVEKTHVLLAFVFSSIVSSASLLLHHAILFVSLGESAIYHRLHQFRGSDHTRHQVQPVLPIPYPSARHQIRLAVNN</sequence>
<gene>
    <name evidence="2" type="ORF">ASPWEDRAFT_408480</name>
</gene>
<dbReference type="Proteomes" id="UP000184383">
    <property type="component" value="Unassembled WGS sequence"/>
</dbReference>
<name>A0A1L9RNG4_ASPWE</name>
<dbReference type="VEuPathDB" id="FungiDB:ASPWEDRAFT_408480"/>
<feature type="transmembrane region" description="Helical" evidence="1">
    <location>
        <begin position="183"/>
        <end position="207"/>
    </location>
</feature>
<proteinExistence type="predicted"/>
<dbReference type="EMBL" id="KV878211">
    <property type="protein sequence ID" value="OJJ36489.1"/>
    <property type="molecule type" value="Genomic_DNA"/>
</dbReference>
<dbReference type="AlphaFoldDB" id="A0A1L9RNG4"/>
<evidence type="ECO:0000256" key="1">
    <source>
        <dbReference type="SAM" id="Phobius"/>
    </source>
</evidence>
<accession>A0A1L9RNG4</accession>
<evidence type="ECO:0000313" key="3">
    <source>
        <dbReference type="Proteomes" id="UP000184383"/>
    </source>
</evidence>
<protein>
    <submittedName>
        <fullName evidence="2">Uncharacterized protein</fullName>
    </submittedName>
</protein>
<dbReference type="GeneID" id="63751259"/>
<keyword evidence="1" id="KW-1133">Transmembrane helix</keyword>
<dbReference type="RefSeq" id="XP_040690165.1">
    <property type="nucleotide sequence ID" value="XM_040835411.1"/>
</dbReference>
<reference evidence="3" key="1">
    <citation type="journal article" date="2017" name="Genome Biol.">
        <title>Comparative genomics reveals high biological diversity and specific adaptations in the industrially and medically important fungal genus Aspergillus.</title>
        <authorList>
            <person name="de Vries R.P."/>
            <person name="Riley R."/>
            <person name="Wiebenga A."/>
            <person name="Aguilar-Osorio G."/>
            <person name="Amillis S."/>
            <person name="Uchima C.A."/>
            <person name="Anderluh G."/>
            <person name="Asadollahi M."/>
            <person name="Askin M."/>
            <person name="Barry K."/>
            <person name="Battaglia E."/>
            <person name="Bayram O."/>
            <person name="Benocci T."/>
            <person name="Braus-Stromeyer S.A."/>
            <person name="Caldana C."/>
            <person name="Canovas D."/>
            <person name="Cerqueira G.C."/>
            <person name="Chen F."/>
            <person name="Chen W."/>
            <person name="Choi C."/>
            <person name="Clum A."/>
            <person name="Dos Santos R.A."/>
            <person name="Damasio A.R."/>
            <person name="Diallinas G."/>
            <person name="Emri T."/>
            <person name="Fekete E."/>
            <person name="Flipphi M."/>
            <person name="Freyberg S."/>
            <person name="Gallo A."/>
            <person name="Gournas C."/>
            <person name="Habgood R."/>
            <person name="Hainaut M."/>
            <person name="Harispe M.L."/>
            <person name="Henrissat B."/>
            <person name="Hilden K.S."/>
            <person name="Hope R."/>
            <person name="Hossain A."/>
            <person name="Karabika E."/>
            <person name="Karaffa L."/>
            <person name="Karanyi Z."/>
            <person name="Krasevec N."/>
            <person name="Kuo A."/>
            <person name="Kusch H."/>
            <person name="LaButti K."/>
            <person name="Lagendijk E.L."/>
            <person name="Lapidus A."/>
            <person name="Levasseur A."/>
            <person name="Lindquist E."/>
            <person name="Lipzen A."/>
            <person name="Logrieco A.F."/>
            <person name="MacCabe A."/>
            <person name="Maekelae M.R."/>
            <person name="Malavazi I."/>
            <person name="Melin P."/>
            <person name="Meyer V."/>
            <person name="Mielnichuk N."/>
            <person name="Miskei M."/>
            <person name="Molnar A.P."/>
            <person name="Mule G."/>
            <person name="Ngan C.Y."/>
            <person name="Orejas M."/>
            <person name="Orosz E."/>
            <person name="Ouedraogo J.P."/>
            <person name="Overkamp K.M."/>
            <person name="Park H.-S."/>
            <person name="Perrone G."/>
            <person name="Piumi F."/>
            <person name="Punt P.J."/>
            <person name="Ram A.F."/>
            <person name="Ramon A."/>
            <person name="Rauscher S."/>
            <person name="Record E."/>
            <person name="Riano-Pachon D.M."/>
            <person name="Robert V."/>
            <person name="Roehrig J."/>
            <person name="Ruller R."/>
            <person name="Salamov A."/>
            <person name="Salih N.S."/>
            <person name="Samson R.A."/>
            <person name="Sandor E."/>
            <person name="Sanguinetti M."/>
            <person name="Schuetze T."/>
            <person name="Sepcic K."/>
            <person name="Shelest E."/>
            <person name="Sherlock G."/>
            <person name="Sophianopoulou V."/>
            <person name="Squina F.M."/>
            <person name="Sun H."/>
            <person name="Susca A."/>
            <person name="Todd R.B."/>
            <person name="Tsang A."/>
            <person name="Unkles S.E."/>
            <person name="van de Wiele N."/>
            <person name="van Rossen-Uffink D."/>
            <person name="Oliveira J.V."/>
            <person name="Vesth T.C."/>
            <person name="Visser J."/>
            <person name="Yu J.-H."/>
            <person name="Zhou M."/>
            <person name="Andersen M.R."/>
            <person name="Archer D.B."/>
            <person name="Baker S.E."/>
            <person name="Benoit I."/>
            <person name="Brakhage A.A."/>
            <person name="Braus G.H."/>
            <person name="Fischer R."/>
            <person name="Frisvad J.C."/>
            <person name="Goldman G.H."/>
            <person name="Houbraken J."/>
            <person name="Oakley B."/>
            <person name="Pocsi I."/>
            <person name="Scazzocchio C."/>
            <person name="Seiboth B."/>
            <person name="vanKuyk P.A."/>
            <person name="Wortman J."/>
            <person name="Dyer P.S."/>
            <person name="Grigoriev I.V."/>
        </authorList>
    </citation>
    <scope>NUCLEOTIDE SEQUENCE [LARGE SCALE GENOMIC DNA]</scope>
    <source>
        <strain evidence="3">DTO 134E9</strain>
    </source>
</reference>
<evidence type="ECO:0000313" key="2">
    <source>
        <dbReference type="EMBL" id="OJJ36489.1"/>
    </source>
</evidence>